<name>A0A399EMY2_9DEIN</name>
<gene>
    <name evidence="1" type="ORF">Mlute_01795</name>
</gene>
<keyword evidence="2" id="KW-1185">Reference proteome</keyword>
<dbReference type="Proteomes" id="UP000265800">
    <property type="component" value="Unassembled WGS sequence"/>
</dbReference>
<evidence type="ECO:0000313" key="2">
    <source>
        <dbReference type="Proteomes" id="UP000265800"/>
    </source>
</evidence>
<proteinExistence type="predicted"/>
<dbReference type="EMBL" id="QWKZ01000055">
    <property type="protein sequence ID" value="RIH84810.1"/>
    <property type="molecule type" value="Genomic_DNA"/>
</dbReference>
<reference evidence="1 2" key="1">
    <citation type="submission" date="2018-08" db="EMBL/GenBank/DDBJ databases">
        <title>Meiothermus luteus KCTC 52599 genome sequencing project.</title>
        <authorList>
            <person name="Da Costa M.S."/>
            <person name="Albuquerque L."/>
            <person name="Raposo P."/>
            <person name="Froufe H.J.C."/>
            <person name="Barroso C.S."/>
            <person name="Egas C."/>
        </authorList>
    </citation>
    <scope>NUCLEOTIDE SEQUENCE [LARGE SCALE GENOMIC DNA]</scope>
    <source>
        <strain evidence="1 2">KCTC 52599</strain>
    </source>
</reference>
<evidence type="ECO:0000313" key="1">
    <source>
        <dbReference type="EMBL" id="RIH84810.1"/>
    </source>
</evidence>
<organism evidence="1 2">
    <name type="scientific">Meiothermus luteus</name>
    <dbReference type="NCBI Taxonomy" id="2026184"/>
    <lineage>
        <taxon>Bacteria</taxon>
        <taxon>Thermotogati</taxon>
        <taxon>Deinococcota</taxon>
        <taxon>Deinococci</taxon>
        <taxon>Thermales</taxon>
        <taxon>Thermaceae</taxon>
        <taxon>Meiothermus</taxon>
    </lineage>
</organism>
<comment type="caution">
    <text evidence="1">The sequence shown here is derived from an EMBL/GenBank/DDBJ whole genome shotgun (WGS) entry which is preliminary data.</text>
</comment>
<accession>A0A399EMY2</accession>
<dbReference type="AlphaFoldDB" id="A0A399EMY2"/>
<protein>
    <submittedName>
        <fullName evidence="1">Uncharacterized protein</fullName>
    </submittedName>
</protein>
<dbReference type="RefSeq" id="WP_182482518.1">
    <property type="nucleotide sequence ID" value="NZ_QWKZ01000055.1"/>
</dbReference>
<sequence length="157" mass="18120">MVKQGYTFQNPITGEYWTLDMADPVPTGPGWDDHPLLQRHLQRCEEHQPVALAEARLVGRLAASVFDFVLHQREPVYLALRHLNYGDALLAAHEDGRMPLDYDWRVPLYEPELAPEVERFCQCYQAEFPIRRGSFASALQNAMNEPVRLQDMITRRG</sequence>